<reference evidence="1 2" key="1">
    <citation type="submission" date="2013-11" db="EMBL/GenBank/DDBJ databases">
        <title>Estimation of Helicobacter pylori bacteriophage ecology using H. pylori isolates.</title>
        <authorList>
            <person name="Uchiyama J."/>
            <person name="Takemura-Uchiyama I."/>
            <person name="Ujihara T."/>
            <person name="Matsuzaki S."/>
        </authorList>
    </citation>
    <scope>NUCLEOTIDE SEQUENCE [LARGE SCALE GENOMIC DNA]</scope>
    <source>
        <strain evidence="1 2">NY40</strain>
    </source>
</reference>
<dbReference type="EMBL" id="AP014523">
    <property type="protein sequence ID" value="BAO98510.1"/>
    <property type="molecule type" value="Genomic_DNA"/>
</dbReference>
<gene>
    <name evidence="1" type="ORF">NY40_1504</name>
</gene>
<dbReference type="HOGENOM" id="CLU_1693081_0_0_7"/>
<dbReference type="RefSeq" id="WP_041051540.1">
    <property type="nucleotide sequence ID" value="NZ_AP014523.1"/>
</dbReference>
<protein>
    <submittedName>
        <fullName evidence="1">Uncharacterized protein</fullName>
    </submittedName>
</protein>
<evidence type="ECO:0000313" key="2">
    <source>
        <dbReference type="Proteomes" id="UP000031662"/>
    </source>
</evidence>
<name>A0A060PV06_HELPX</name>
<organism evidence="1 2">
    <name type="scientific">Helicobacter pylori NY40</name>
    <dbReference type="NCBI Taxonomy" id="1426844"/>
    <lineage>
        <taxon>Bacteria</taxon>
        <taxon>Pseudomonadati</taxon>
        <taxon>Campylobacterota</taxon>
        <taxon>Epsilonproteobacteria</taxon>
        <taxon>Campylobacterales</taxon>
        <taxon>Helicobacteraceae</taxon>
        <taxon>Helicobacter</taxon>
    </lineage>
</organism>
<sequence length="153" mass="18031">MEQNIFSLLIQKKSYKKLETLLKLKKLKVFMPLSLQENLLFIFIKDSKLLFAFKDIWASKEFNQRFAKEISHFLNTQGHACGLDELDGLEILGYVPKDSLEKANFYAPIKKQARFFRPSALGLFHNPIKDARLHECFEKARALIHYQRSFFEE</sequence>
<proteinExistence type="predicted"/>
<accession>A0A060PV06</accession>
<dbReference type="Proteomes" id="UP000031662">
    <property type="component" value="Chromosome"/>
</dbReference>
<evidence type="ECO:0000313" key="1">
    <source>
        <dbReference type="EMBL" id="BAO98510.1"/>
    </source>
</evidence>
<dbReference type="AlphaFoldDB" id="A0A060PV06"/>